<gene>
    <name evidence="2" type="ORF">A1Q1_06509</name>
</gene>
<feature type="region of interest" description="Disordered" evidence="1">
    <location>
        <begin position="479"/>
        <end position="517"/>
    </location>
</feature>
<dbReference type="HOGENOM" id="CLU_345877_0_0_1"/>
<feature type="region of interest" description="Disordered" evidence="1">
    <location>
        <begin position="367"/>
        <end position="387"/>
    </location>
</feature>
<dbReference type="EMBL" id="ALBS01000334">
    <property type="protein sequence ID" value="EJT45101.1"/>
    <property type="molecule type" value="Genomic_DNA"/>
</dbReference>
<feature type="region of interest" description="Disordered" evidence="1">
    <location>
        <begin position="272"/>
        <end position="311"/>
    </location>
</feature>
<feature type="compositionally biased region" description="Low complexity" evidence="1">
    <location>
        <begin position="368"/>
        <end position="379"/>
    </location>
</feature>
<proteinExistence type="predicted"/>
<name>J5SDE8_TRIAS</name>
<dbReference type="AlphaFoldDB" id="J5SDE8"/>
<reference evidence="2 3" key="1">
    <citation type="journal article" date="2012" name="Eukaryot. Cell">
        <title>Draft genome sequence of CBS 2479, the standard type strain of Trichosporon asahii.</title>
        <authorList>
            <person name="Yang R.Y."/>
            <person name="Li H.T."/>
            <person name="Zhu H."/>
            <person name="Zhou G.P."/>
            <person name="Wang M."/>
            <person name="Wang L."/>
        </authorList>
    </citation>
    <scope>NUCLEOTIDE SEQUENCE [LARGE SCALE GENOMIC DNA]</scope>
    <source>
        <strain evidence="3">ATCC 90039 / CBS 2479 / JCM 2466 / KCTC 7840 / NCYC 2677 / UAMH 7654</strain>
    </source>
</reference>
<feature type="region of interest" description="Disordered" evidence="1">
    <location>
        <begin position="417"/>
        <end position="448"/>
    </location>
</feature>
<accession>J5SDE8</accession>
<dbReference type="GeneID" id="25990021"/>
<evidence type="ECO:0000256" key="1">
    <source>
        <dbReference type="SAM" id="MobiDB-lite"/>
    </source>
</evidence>
<dbReference type="VEuPathDB" id="FungiDB:A1Q1_06509"/>
<dbReference type="Proteomes" id="UP000002748">
    <property type="component" value="Unassembled WGS sequence"/>
</dbReference>
<evidence type="ECO:0000313" key="2">
    <source>
        <dbReference type="EMBL" id="EJT45101.1"/>
    </source>
</evidence>
<comment type="caution">
    <text evidence="2">The sequence shown here is derived from an EMBL/GenBank/DDBJ whole genome shotgun (WGS) entry which is preliminary data.</text>
</comment>
<dbReference type="RefSeq" id="XP_014177098.1">
    <property type="nucleotide sequence ID" value="XM_014321623.1"/>
</dbReference>
<evidence type="ECO:0000313" key="3">
    <source>
        <dbReference type="Proteomes" id="UP000002748"/>
    </source>
</evidence>
<organism evidence="2 3">
    <name type="scientific">Trichosporon asahii var. asahii (strain ATCC 90039 / CBS 2479 / JCM 2466 / KCTC 7840 / NBRC 103889/ NCYC 2677 / UAMH 7654)</name>
    <name type="common">Yeast</name>
    <dbReference type="NCBI Taxonomy" id="1186058"/>
    <lineage>
        <taxon>Eukaryota</taxon>
        <taxon>Fungi</taxon>
        <taxon>Dikarya</taxon>
        <taxon>Basidiomycota</taxon>
        <taxon>Agaricomycotina</taxon>
        <taxon>Tremellomycetes</taxon>
        <taxon>Trichosporonales</taxon>
        <taxon>Trichosporonaceae</taxon>
        <taxon>Trichosporon</taxon>
    </lineage>
</organism>
<sequence length="817" mass="89413">MPNVETLRLFVQYTDSGPTVHGPNEGQLCPTLCGFAPSAVVLRGMSLVFDDIPLEIWIPRVLDRMNRLILVLDPGPTGEQWRRHARTSQPTEMANAGIVSVLRALPNLDLTIVFNARPGEIWDSDCNPVIINALGHLLSSFAGTATIVNLESVTSHPKLDRQRQIQNLNYLQEVRYGLNRTIFERSSFSNAPQYLSMRAWLRRCRLSSKAVDSTENEWDTQSAWAIFPRYDRRFFEEERERLAMEARHQPHPPMAWVPPPVVEAQWAGSVWNTGQPTDGPPPGLIADPNRTGETSTLVLRPRPQDRVEPDDGPAPLFGLDAATLEALGFNPATVAAMDSQRRSLVEAIARGEAANLVRAARAARAEATDAAGRAGPSTSSGGGSSSRLNVDIEAYEATFAAMDPVTREMIQALVLEEPSSPRPRPHPPRNADQARGAPPDDDFSIDAAPDFGHVPQLEALHVETRKVIEALVRREAAEAGRERLAGSAERALPSRTRTDRPGPSTQGCGDDNRTEEADALASAGISSATLAAMDPSTAMLVTESALDEWRLPEEQRVRDAELAVQLSAPGVRTREEASEPSAALRPPAQAPSPTRPIGIPTAPAVEPRPTLVLRGFQVPAERPSQTEGDAPQVAAVSREPAAVDRVSARLAAASAALERWQAPRPRLSDARSRVRFVERSDPRHPGHGEWVYVSGSSRSKYWDVKPLVADDDPRHPLNDPNTSPLAVRWPAYVYATGSADSEEYTIGQAPLWDNYEVQEPDCNPDDPESIAKLEAEGLRVTSDPSPEVPVDEVQRFVVDGTWRPVRDYSHLDQATSR</sequence>
<feature type="region of interest" description="Disordered" evidence="1">
    <location>
        <begin position="568"/>
        <end position="606"/>
    </location>
</feature>
<dbReference type="KEGG" id="tasa:A1Q1_06509"/>
<protein>
    <submittedName>
        <fullName evidence="2">Uncharacterized protein</fullName>
    </submittedName>
</protein>